<reference evidence="9 10" key="1">
    <citation type="submission" date="2018-08" db="EMBL/GenBank/DDBJ databases">
        <title>A genome reference for cultivated species of the human gut microbiota.</title>
        <authorList>
            <person name="Zou Y."/>
            <person name="Xue W."/>
            <person name="Luo G."/>
        </authorList>
    </citation>
    <scope>NUCLEOTIDE SEQUENCE [LARGE SCALE GENOMIC DNA]</scope>
    <source>
        <strain evidence="9 10">OM06-2</strain>
    </source>
</reference>
<feature type="domain" description="Bacterial sugar transferase" evidence="8">
    <location>
        <begin position="278"/>
        <end position="462"/>
    </location>
</feature>
<dbReference type="Pfam" id="PF02397">
    <property type="entry name" value="Bac_transf"/>
    <property type="match status" value="1"/>
</dbReference>
<evidence type="ECO:0000256" key="5">
    <source>
        <dbReference type="ARBA" id="ARBA00022989"/>
    </source>
</evidence>
<dbReference type="PANTHER" id="PTHR30576:SF0">
    <property type="entry name" value="UNDECAPRENYL-PHOSPHATE N-ACETYLGALACTOSAMINYL 1-PHOSPHATE TRANSFERASE-RELATED"/>
    <property type="match status" value="1"/>
</dbReference>
<feature type="transmembrane region" description="Helical" evidence="7">
    <location>
        <begin position="12"/>
        <end position="31"/>
    </location>
</feature>
<evidence type="ECO:0000256" key="6">
    <source>
        <dbReference type="ARBA" id="ARBA00023136"/>
    </source>
</evidence>
<dbReference type="NCBIfam" id="TIGR03025">
    <property type="entry name" value="EPS_sugtrans"/>
    <property type="match status" value="1"/>
</dbReference>
<dbReference type="InterPro" id="IPR003362">
    <property type="entry name" value="Bact_transf"/>
</dbReference>
<evidence type="ECO:0000256" key="7">
    <source>
        <dbReference type="SAM" id="Phobius"/>
    </source>
</evidence>
<comment type="similarity">
    <text evidence="2">Belongs to the bacterial sugar transferase family.</text>
</comment>
<dbReference type="GO" id="GO:0016020">
    <property type="term" value="C:membrane"/>
    <property type="evidence" value="ECO:0007669"/>
    <property type="project" value="UniProtKB-SubCell"/>
</dbReference>
<comment type="caution">
    <text evidence="9">The sequence shown here is derived from an EMBL/GenBank/DDBJ whole genome shotgun (WGS) entry which is preliminary data.</text>
</comment>
<dbReference type="AlphaFoldDB" id="A0A3E4Z811"/>
<dbReference type="Proteomes" id="UP000260814">
    <property type="component" value="Unassembled WGS sequence"/>
</dbReference>
<feature type="transmembrane region" description="Helical" evidence="7">
    <location>
        <begin position="83"/>
        <end position="101"/>
    </location>
</feature>
<dbReference type="EC" id="2.7.8.31" evidence="9"/>
<keyword evidence="5 7" id="KW-1133">Transmembrane helix</keyword>
<organism evidence="9 10">
    <name type="scientific">Phocaeicola plebeius</name>
    <dbReference type="NCBI Taxonomy" id="310297"/>
    <lineage>
        <taxon>Bacteria</taxon>
        <taxon>Pseudomonadati</taxon>
        <taxon>Bacteroidota</taxon>
        <taxon>Bacteroidia</taxon>
        <taxon>Bacteroidales</taxon>
        <taxon>Bacteroidaceae</taxon>
        <taxon>Phocaeicola</taxon>
    </lineage>
</organism>
<dbReference type="GO" id="GO:0089702">
    <property type="term" value="F:undecaprenyl-phosphate glucose phosphotransferase activity"/>
    <property type="evidence" value="ECO:0007669"/>
    <property type="project" value="UniProtKB-EC"/>
</dbReference>
<name>A0A3E4Z811_9BACT</name>
<gene>
    <name evidence="9" type="ORF">DXB87_09600</name>
</gene>
<keyword evidence="4 7" id="KW-0812">Transmembrane</keyword>
<feature type="transmembrane region" description="Helical" evidence="7">
    <location>
        <begin position="283"/>
        <end position="304"/>
    </location>
</feature>
<protein>
    <submittedName>
        <fullName evidence="9">Undecaprenyl-phosphate glucose phosphotransferase</fullName>
        <ecNumber evidence="9">2.7.8.31</ecNumber>
    </submittedName>
</protein>
<evidence type="ECO:0000256" key="3">
    <source>
        <dbReference type="ARBA" id="ARBA00022679"/>
    </source>
</evidence>
<dbReference type="Gene3D" id="3.40.50.720">
    <property type="entry name" value="NAD(P)-binding Rossmann-like Domain"/>
    <property type="match status" value="1"/>
</dbReference>
<accession>A0A3E4Z811</accession>
<keyword evidence="3 9" id="KW-0808">Transferase</keyword>
<feature type="transmembrane region" description="Helical" evidence="7">
    <location>
        <begin position="107"/>
        <end position="126"/>
    </location>
</feature>
<dbReference type="PANTHER" id="PTHR30576">
    <property type="entry name" value="COLANIC BIOSYNTHESIS UDP-GLUCOSE LIPID CARRIER TRANSFERASE"/>
    <property type="match status" value="1"/>
</dbReference>
<comment type="subcellular location">
    <subcellularLocation>
        <location evidence="1">Membrane</location>
        <topology evidence="1">Multi-pass membrane protein</topology>
    </subcellularLocation>
</comment>
<dbReference type="InterPro" id="IPR017475">
    <property type="entry name" value="EPS_sugar_tfrase"/>
</dbReference>
<dbReference type="RefSeq" id="WP_117701993.1">
    <property type="nucleotide sequence ID" value="NZ_QSTW01000011.1"/>
</dbReference>
<evidence type="ECO:0000259" key="8">
    <source>
        <dbReference type="Pfam" id="PF02397"/>
    </source>
</evidence>
<sequence>MKTKYDTYNRWASLFVVTCETLITGGLFYALFLATEDTPWHKILKAPHLQVILTVMLCYFVSAIQIGVVLYRRKVYAYQIIGRVLRSTIFFGVLSGVVLELGDFMDAWSYFYLTFLGLIFVCLAIFRTTMRWGLKRYRSRGGNVRYVVLVGSSENNRELYYELTTQGWMGFKVKGYFDFQPNPEFPQECPYLGQPQEVEEYLEKNGNTHYLFCCLPSKEHVIIRLLIDYCENHLVHFYSVPNIYNYLHNRVYFNMLGNVPFLSLRPDPLSKTGNKTLKRTFDIVFSLLFLCTLFPIILIIVTIVTKITMPGPVFFKQKRNGLNDKEFYCYKFRSMKVNAQADTLQATKDDPRKTRWGNIMRKTNIDELPQFINVLLGDMSIVGPRPHMLKHTEEYSKLINKYMVRHFVKPGITGWSQVTGFRGETKELKDMEGRVRGDIWYIEHWSFGLDLFIIYKTVANALHGEKNAY</sequence>
<evidence type="ECO:0000256" key="1">
    <source>
        <dbReference type="ARBA" id="ARBA00004141"/>
    </source>
</evidence>
<feature type="transmembrane region" description="Helical" evidence="7">
    <location>
        <begin position="51"/>
        <end position="71"/>
    </location>
</feature>
<evidence type="ECO:0000313" key="9">
    <source>
        <dbReference type="EMBL" id="RGM90956.1"/>
    </source>
</evidence>
<keyword evidence="6 7" id="KW-0472">Membrane</keyword>
<dbReference type="NCBIfam" id="TIGR03023">
    <property type="entry name" value="WcaJ_sugtrans"/>
    <property type="match status" value="1"/>
</dbReference>
<evidence type="ECO:0000256" key="2">
    <source>
        <dbReference type="ARBA" id="ARBA00006464"/>
    </source>
</evidence>
<dbReference type="Pfam" id="PF13727">
    <property type="entry name" value="CoA_binding_3"/>
    <property type="match status" value="1"/>
</dbReference>
<proteinExistence type="inferred from homology"/>
<evidence type="ECO:0000313" key="10">
    <source>
        <dbReference type="Proteomes" id="UP000260814"/>
    </source>
</evidence>
<evidence type="ECO:0000256" key="4">
    <source>
        <dbReference type="ARBA" id="ARBA00022692"/>
    </source>
</evidence>
<dbReference type="InterPro" id="IPR017473">
    <property type="entry name" value="Undecaprenyl-P_gluc_Ptfrase"/>
</dbReference>
<dbReference type="EMBL" id="QSTW01000011">
    <property type="protein sequence ID" value="RGM90956.1"/>
    <property type="molecule type" value="Genomic_DNA"/>
</dbReference>